<keyword evidence="2" id="KW-0378">Hydrolase</keyword>
<dbReference type="InterPro" id="IPR049449">
    <property type="entry name" value="TesB_ACOT8-like_N"/>
</dbReference>
<dbReference type="SUPFAM" id="SSF54637">
    <property type="entry name" value="Thioesterase/thiol ester dehydrase-isomerase"/>
    <property type="match status" value="2"/>
</dbReference>
<dbReference type="InterPro" id="IPR029069">
    <property type="entry name" value="HotDog_dom_sf"/>
</dbReference>
<feature type="domain" description="Acyl-CoA thioesterase 2 C-terminal" evidence="3">
    <location>
        <begin position="211"/>
        <end position="300"/>
    </location>
</feature>
<evidence type="ECO:0000313" key="5">
    <source>
        <dbReference type="EMBL" id="CAD2222735.1"/>
    </source>
</evidence>
<dbReference type="Pfam" id="PF02551">
    <property type="entry name" value="Acyl_CoA_thio"/>
    <property type="match status" value="1"/>
</dbReference>
<dbReference type="GO" id="GO:0006637">
    <property type="term" value="P:acyl-CoA metabolic process"/>
    <property type="evidence" value="ECO:0007669"/>
    <property type="project" value="InterPro"/>
</dbReference>
<gene>
    <name evidence="5" type="ORF">ADEAN_001028200</name>
</gene>
<dbReference type="GO" id="GO:0047617">
    <property type="term" value="F:fatty acyl-CoA hydrolase activity"/>
    <property type="evidence" value="ECO:0007669"/>
    <property type="project" value="InterPro"/>
</dbReference>
<reference evidence="5 6" key="1">
    <citation type="submission" date="2020-08" db="EMBL/GenBank/DDBJ databases">
        <authorList>
            <person name="Newling K."/>
            <person name="Davey J."/>
            <person name="Forrester S."/>
        </authorList>
    </citation>
    <scope>NUCLEOTIDE SEQUENCE [LARGE SCALE GENOMIC DNA]</scope>
    <source>
        <strain evidence="6">Crithidia deanei Carvalho (ATCC PRA-265)</strain>
    </source>
</reference>
<dbReference type="InterPro" id="IPR025652">
    <property type="entry name" value="TesB_C"/>
</dbReference>
<protein>
    <submittedName>
        <fullName evidence="5">Thioesterase-like superfamily/Acyl-CoA thioesterase, putative</fullName>
    </submittedName>
</protein>
<dbReference type="VEuPathDB" id="TriTrypDB:ADEAN_001028200"/>
<organism evidence="5 6">
    <name type="scientific">Angomonas deanei</name>
    <dbReference type="NCBI Taxonomy" id="59799"/>
    <lineage>
        <taxon>Eukaryota</taxon>
        <taxon>Discoba</taxon>
        <taxon>Euglenozoa</taxon>
        <taxon>Kinetoplastea</taxon>
        <taxon>Metakinetoplastina</taxon>
        <taxon>Trypanosomatida</taxon>
        <taxon>Trypanosomatidae</taxon>
        <taxon>Strigomonadinae</taxon>
        <taxon>Angomonas</taxon>
    </lineage>
</organism>
<dbReference type="InterPro" id="IPR042171">
    <property type="entry name" value="Acyl-CoA_hotdog"/>
</dbReference>
<evidence type="ECO:0000313" key="6">
    <source>
        <dbReference type="Proteomes" id="UP000515908"/>
    </source>
</evidence>
<dbReference type="PANTHER" id="PTHR11066">
    <property type="entry name" value="ACYL-COA THIOESTERASE"/>
    <property type="match status" value="1"/>
</dbReference>
<dbReference type="AlphaFoldDB" id="A0A7G2CT95"/>
<dbReference type="InterPro" id="IPR003703">
    <property type="entry name" value="Acyl_CoA_thio"/>
</dbReference>
<sequence length="313" mass="35204">MTTGEEGYLSDFALIPFDALVLDTVDSHIFQSKLLWTPQLSVATYGGQLVAHAVESAYRAIEGNLRIHSLQVSFMNRGISEDPTPITYRVQRLKTGRSVSVRGVEAFQGTRRILYAIAGFHKVEEGGLQHNFAQPHFVTSPAHTAEEMHAREQSIEEDRTTGSGRSLPVARVHFKHIHAFTTCKSRSHDIWFRLGDETLVALSAHTNIPLSRLHLVLAAWLSDFTVALSVFLSHERDVFDHLNLIASLNHTLYFHDPTAIRVNEWMLLDVSSPWSSWNRGLTEGKCFNAKGQLCFTAVQENIVRTSKPFRSNL</sequence>
<evidence type="ECO:0000256" key="2">
    <source>
        <dbReference type="ARBA" id="ARBA00022801"/>
    </source>
</evidence>
<dbReference type="Proteomes" id="UP000515908">
    <property type="component" value="Chromosome 28"/>
</dbReference>
<dbReference type="CDD" id="cd03444">
    <property type="entry name" value="Thioesterase_II_repeat1"/>
    <property type="match status" value="1"/>
</dbReference>
<accession>A0A7G2CT95</accession>
<dbReference type="CDD" id="cd03445">
    <property type="entry name" value="Thioesterase_II_repeat2"/>
    <property type="match status" value="1"/>
</dbReference>
<evidence type="ECO:0000259" key="4">
    <source>
        <dbReference type="Pfam" id="PF13622"/>
    </source>
</evidence>
<evidence type="ECO:0000259" key="3">
    <source>
        <dbReference type="Pfam" id="PF02551"/>
    </source>
</evidence>
<name>A0A7G2CT95_9TRYP</name>
<dbReference type="GO" id="GO:0009062">
    <property type="term" value="P:fatty acid catabolic process"/>
    <property type="evidence" value="ECO:0007669"/>
    <property type="project" value="TreeGrafter"/>
</dbReference>
<feature type="domain" description="Acyl-CoA thioesterase-like N-terminal HotDog" evidence="4">
    <location>
        <begin position="38"/>
        <end position="120"/>
    </location>
</feature>
<dbReference type="EMBL" id="LR877172">
    <property type="protein sequence ID" value="CAD2222735.1"/>
    <property type="molecule type" value="Genomic_DNA"/>
</dbReference>
<keyword evidence="6" id="KW-1185">Reference proteome</keyword>
<dbReference type="Gene3D" id="2.40.160.210">
    <property type="entry name" value="Acyl-CoA thioesterase, double hotdog domain"/>
    <property type="match status" value="1"/>
</dbReference>
<dbReference type="Pfam" id="PF13622">
    <property type="entry name" value="4HBT_3"/>
    <property type="match status" value="1"/>
</dbReference>
<dbReference type="GO" id="GO:0005782">
    <property type="term" value="C:peroxisomal matrix"/>
    <property type="evidence" value="ECO:0007669"/>
    <property type="project" value="TreeGrafter"/>
</dbReference>
<evidence type="ECO:0000256" key="1">
    <source>
        <dbReference type="ARBA" id="ARBA00006538"/>
    </source>
</evidence>
<dbReference type="PANTHER" id="PTHR11066:SF34">
    <property type="entry name" value="ACYL-COENZYME A THIOESTERASE 8"/>
    <property type="match status" value="1"/>
</dbReference>
<proteinExistence type="inferred from homology"/>
<comment type="similarity">
    <text evidence="1">Belongs to the C/M/P thioester hydrolase family.</text>
</comment>